<comment type="caution">
    <text evidence="1">The sequence shown here is derived from an EMBL/GenBank/DDBJ whole genome shotgun (WGS) entry which is preliminary data.</text>
</comment>
<name>A0A9X3DU82_9GAMM</name>
<protein>
    <submittedName>
        <fullName evidence="1">Uncharacterized protein</fullName>
    </submittedName>
</protein>
<gene>
    <name evidence="1" type="ORF">OSH00_10165</name>
</gene>
<reference evidence="1" key="1">
    <citation type="submission" date="2022-11" db="EMBL/GenBank/DDBJ databases">
        <title>Biodiversity and phylogenetic relationships of bacteria.</title>
        <authorList>
            <person name="Machado R.A.R."/>
            <person name="Bhat A."/>
            <person name="Loulou A."/>
            <person name="Kallel S."/>
        </authorList>
    </citation>
    <scope>NUCLEOTIDE SEQUENCE</scope>
    <source>
        <strain evidence="1">A-IN1</strain>
    </source>
</reference>
<evidence type="ECO:0000313" key="1">
    <source>
        <dbReference type="EMBL" id="MCX5468110.1"/>
    </source>
</evidence>
<evidence type="ECO:0000313" key="2">
    <source>
        <dbReference type="Proteomes" id="UP001146019"/>
    </source>
</evidence>
<dbReference type="Gene3D" id="3.40.50.300">
    <property type="entry name" value="P-loop containing nucleotide triphosphate hydrolases"/>
    <property type="match status" value="1"/>
</dbReference>
<dbReference type="RefSeq" id="WP_266130335.1">
    <property type="nucleotide sequence ID" value="NZ_JAPKMY010000004.1"/>
</dbReference>
<sequence length="1418" mass="165691">MDYIQLNRKFTLITSKQNEDVSNLDYSLNIKYAEKNSWDDLLTEYRCVILAEAGAGKTKEFEECAKRIQADGKYAFFIRIEDIDNDFVNEFEIGDEDQFDEWLASTDSAWFFLDSVDEARLENPKQFHKAIKKFARKIKTAVRRSHIYISSRPYSWRFKNDEEILDTELFYGVKKEQDKSGNDKQLKSALKIFAITPLIIEDIKIFCEIRSVENISELLNQIERYDLLEFAGRPFDLENIILKWNDEGILGSRSDIIQYNIEQRLRESHTQARKSTPISFTKLVEGAQRLAAAVILTCRPDIGVPVLAHTKENLNASTILPDWNDDEILRLLESGIFNDIIYGAVRFRHRDTREFLAAQWFSKLLKGDNRLSTEKLLFSEQFGEKIIVPALRSILPWLILLDEKICQDVMKLQPEIAFESGDPAQLSLNIRRKFFSQFVERIATNQDDRTIRDNDSIAKIIDFELEDEVLSLIKTYYDNEDVIFFLGRMAWQGKFTKCISLLTSIALDSKRNIYSRRVSTRAIMACGEKEQKVELWGNLNHSGEKLDRQLIVELVNETDPDQEFISLLIESLKNAALYKRFERSGLTAVLEEFVQNLDVILGYELLAGIAELLTLEPFFDIKGYQISKEYAWTLKIAFQIIEKLIRERNPLVLEDKIIKVLINGRALEYQGDFDNFNENSRLREVIPTWNELNDKLYWYSIDIARHYLLKKEQKKLTDDGAIYYFEHFWDFGADSFERLLNYIDTKDFIDDKLVSLNRAFFIYSQKNKSPEMLTKIQESCKKYPILLDQLTKLLIPVQSDLQKKILGHENRQKSLLEKQRSREVRQKKSLIEYVKKNSDNLINSPRILDGKLTNEHIYLIEGMNFDDLSNWEGLIKDFGDKVAQNYHDSAIKFWRFLKPKLHSEEFLEKNARPFSVLFGLAGLQIESIENENFPCNLLESEINNALRYITWELNGFPIWLEKIYKFYPDKVIEVINTEVVWELESSNPETGKNYNHILDDIFYHAPWIHKDIAPKILEWLKENSKLLNTDTYRYAVQILLNAGIQESNFRLLAQQKIKELALPEHKAWWYALYVDCAPEEGISDLTRWLESLAIDDAIQASQVFICHLTGKRDSINGKAGNNKFKQVKYLKKLYSLMHKYIKLDDDIDRVNSGVYSPGLRDDAQDSRDLLFTYLKEVPCAESYYAIKDLLKTHPSGNRRIWLEKTAHNIALSCGDLKPWSIEQVLQFEESGNINPKTHKELFDLALLRIIELKDWLENGDYSPWLTWQRVEQETEMRNLIADELRKKAQAKYSISQENELANSQRTDIRLDNPVVNSPVPIELKILDKNWSGADLCERLRNQLVGDYLREQTAGCGIFLLVAQSTSKNWKIQDRIISLNELEETLQEYWYSIAHEWVKIDFIKVIVIDLNKRKLVSTT</sequence>
<proteinExistence type="predicted"/>
<organism evidence="1 2">
    <name type="scientific">Acinetobacter nematophilus</name>
    <dbReference type="NCBI Taxonomy" id="2994642"/>
    <lineage>
        <taxon>Bacteria</taxon>
        <taxon>Pseudomonadati</taxon>
        <taxon>Pseudomonadota</taxon>
        <taxon>Gammaproteobacteria</taxon>
        <taxon>Moraxellales</taxon>
        <taxon>Moraxellaceae</taxon>
        <taxon>Acinetobacter</taxon>
    </lineage>
</organism>
<keyword evidence="2" id="KW-1185">Reference proteome</keyword>
<accession>A0A9X3DU82</accession>
<dbReference type="EMBL" id="JAPKMY010000004">
    <property type="protein sequence ID" value="MCX5468110.1"/>
    <property type="molecule type" value="Genomic_DNA"/>
</dbReference>
<dbReference type="Proteomes" id="UP001146019">
    <property type="component" value="Unassembled WGS sequence"/>
</dbReference>
<dbReference type="InterPro" id="IPR027417">
    <property type="entry name" value="P-loop_NTPase"/>
</dbReference>